<evidence type="ECO:0000313" key="2">
    <source>
        <dbReference type="EnsemblPlants" id="Bo7g010140.1"/>
    </source>
</evidence>
<evidence type="ECO:0000313" key="3">
    <source>
        <dbReference type="Proteomes" id="UP000032141"/>
    </source>
</evidence>
<dbReference type="EnsemblPlants" id="Bo7g010140.1">
    <property type="protein sequence ID" value="Bo7g010140.1"/>
    <property type="gene ID" value="Bo7g010140"/>
</dbReference>
<proteinExistence type="predicted"/>
<reference evidence="2" key="2">
    <citation type="submission" date="2015-03" db="UniProtKB">
        <authorList>
            <consortium name="EnsemblPlants"/>
        </authorList>
    </citation>
    <scope>IDENTIFICATION</scope>
</reference>
<evidence type="ECO:0000256" key="1">
    <source>
        <dbReference type="SAM" id="MobiDB-lite"/>
    </source>
</evidence>
<sequence length="219" mass="24362">PKSINNTIWTELCAHWGKEETKKASSTNSTNRRSDRKGKGVFKHNLGAQSIASLGDRMAEENDGEPVDDFTLMKRAYTNKKTGQIDDGLVREVVTLVQTQKFGNSEEMNPRKCPTNISSEYTEGLLPRNIPRDSFLGIFRGLRSSEIPDENSEEHFVGTSEDWTIGNSIEISRGSSPSVYSEDLSDELVVLGVSSEIHFLGNSFPRNSIGNFRGISEEK</sequence>
<accession>A0A0D3D311</accession>
<dbReference type="HOGENOM" id="CLU_077317_0_0_1"/>
<name>A0A0D3D311_BRAOL</name>
<reference evidence="2 3" key="1">
    <citation type="journal article" date="2014" name="Genome Biol.">
        <title>Transcriptome and methylome profiling reveals relics of genome dominance in the mesopolyploid Brassica oleracea.</title>
        <authorList>
            <person name="Parkin I.A."/>
            <person name="Koh C."/>
            <person name="Tang H."/>
            <person name="Robinson S.J."/>
            <person name="Kagale S."/>
            <person name="Clarke W.E."/>
            <person name="Town C.D."/>
            <person name="Nixon J."/>
            <person name="Krishnakumar V."/>
            <person name="Bidwell S.L."/>
            <person name="Denoeud F."/>
            <person name="Belcram H."/>
            <person name="Links M.G."/>
            <person name="Just J."/>
            <person name="Clarke C."/>
            <person name="Bender T."/>
            <person name="Huebert T."/>
            <person name="Mason A.S."/>
            <person name="Pires J.C."/>
            <person name="Barker G."/>
            <person name="Moore J."/>
            <person name="Walley P.G."/>
            <person name="Manoli S."/>
            <person name="Batley J."/>
            <person name="Edwards D."/>
            <person name="Nelson M.N."/>
            <person name="Wang X."/>
            <person name="Paterson A.H."/>
            <person name="King G."/>
            <person name="Bancroft I."/>
            <person name="Chalhoub B."/>
            <person name="Sharpe A.G."/>
        </authorList>
    </citation>
    <scope>NUCLEOTIDE SEQUENCE</scope>
    <source>
        <strain evidence="2 3">cv. TO1000</strain>
    </source>
</reference>
<organism evidence="2 3">
    <name type="scientific">Brassica oleracea var. oleracea</name>
    <dbReference type="NCBI Taxonomy" id="109376"/>
    <lineage>
        <taxon>Eukaryota</taxon>
        <taxon>Viridiplantae</taxon>
        <taxon>Streptophyta</taxon>
        <taxon>Embryophyta</taxon>
        <taxon>Tracheophyta</taxon>
        <taxon>Spermatophyta</taxon>
        <taxon>Magnoliopsida</taxon>
        <taxon>eudicotyledons</taxon>
        <taxon>Gunneridae</taxon>
        <taxon>Pentapetalae</taxon>
        <taxon>rosids</taxon>
        <taxon>malvids</taxon>
        <taxon>Brassicales</taxon>
        <taxon>Brassicaceae</taxon>
        <taxon>Brassiceae</taxon>
        <taxon>Brassica</taxon>
    </lineage>
</organism>
<keyword evidence="3" id="KW-1185">Reference proteome</keyword>
<dbReference type="Proteomes" id="UP000032141">
    <property type="component" value="Chromosome C7"/>
</dbReference>
<dbReference type="AlphaFoldDB" id="A0A0D3D311"/>
<dbReference type="Gramene" id="Bo7g010140.1">
    <property type="protein sequence ID" value="Bo7g010140.1"/>
    <property type="gene ID" value="Bo7g010140"/>
</dbReference>
<feature type="region of interest" description="Disordered" evidence="1">
    <location>
        <begin position="19"/>
        <end position="42"/>
    </location>
</feature>
<protein>
    <submittedName>
        <fullName evidence="2">Uncharacterized protein</fullName>
    </submittedName>
</protein>
<dbReference type="Pfam" id="PF03004">
    <property type="entry name" value="Transposase_24"/>
    <property type="match status" value="1"/>
</dbReference>
<dbReference type="InterPro" id="IPR004252">
    <property type="entry name" value="Probable_transposase_24"/>
</dbReference>